<dbReference type="Proteomes" id="UP000585507">
    <property type="component" value="Unassembled WGS sequence"/>
</dbReference>
<evidence type="ECO:0000313" key="3">
    <source>
        <dbReference type="Proteomes" id="UP000585507"/>
    </source>
</evidence>
<evidence type="ECO:0000313" key="2">
    <source>
        <dbReference type="EMBL" id="MBB5536364.1"/>
    </source>
</evidence>
<name>A0A7W8UCU6_9HYPH</name>
<organism evidence="2 3">
    <name type="scientific">Rhizobium giardinii</name>
    <dbReference type="NCBI Taxonomy" id="56731"/>
    <lineage>
        <taxon>Bacteria</taxon>
        <taxon>Pseudomonadati</taxon>
        <taxon>Pseudomonadota</taxon>
        <taxon>Alphaproteobacteria</taxon>
        <taxon>Hyphomicrobiales</taxon>
        <taxon>Rhizobiaceae</taxon>
        <taxon>Rhizobium/Agrobacterium group</taxon>
        <taxon>Rhizobium</taxon>
    </lineage>
</organism>
<keyword evidence="3" id="KW-1185">Reference proteome</keyword>
<proteinExistence type="predicted"/>
<protein>
    <submittedName>
        <fullName evidence="2">Uncharacterized protein</fullName>
    </submittedName>
</protein>
<comment type="caution">
    <text evidence="2">The sequence shown here is derived from an EMBL/GenBank/DDBJ whole genome shotgun (WGS) entry which is preliminary data.</text>
</comment>
<reference evidence="2 3" key="1">
    <citation type="submission" date="2020-08" db="EMBL/GenBank/DDBJ databases">
        <title>Genomic Encyclopedia of Type Strains, Phase IV (KMG-V): Genome sequencing to study the core and pangenomes of soil and plant-associated prokaryotes.</title>
        <authorList>
            <person name="Whitman W."/>
        </authorList>
    </citation>
    <scope>NUCLEOTIDE SEQUENCE [LARGE SCALE GENOMIC DNA]</scope>
    <source>
        <strain evidence="2 3">SEMIA 4084</strain>
    </source>
</reference>
<feature type="compositionally biased region" description="Basic and acidic residues" evidence="1">
    <location>
        <begin position="38"/>
        <end position="56"/>
    </location>
</feature>
<accession>A0A7W8UCU6</accession>
<feature type="region of interest" description="Disordered" evidence="1">
    <location>
        <begin position="1"/>
        <end position="20"/>
    </location>
</feature>
<feature type="region of interest" description="Disordered" evidence="1">
    <location>
        <begin position="38"/>
        <end position="91"/>
    </location>
</feature>
<dbReference type="AlphaFoldDB" id="A0A7W8UCU6"/>
<dbReference type="EMBL" id="JACHBK010000006">
    <property type="protein sequence ID" value="MBB5536364.1"/>
    <property type="molecule type" value="Genomic_DNA"/>
</dbReference>
<gene>
    <name evidence="2" type="ORF">GGD55_003071</name>
</gene>
<sequence length="91" mass="10334">MSDERTNPPPAVPVKWGTFGKERGHGITEWRCAEHRAPDYWDGRPTRETERSKEQVRPSSRFRATGGHRDGVARTGAQTASRQVHVRMTHA</sequence>
<evidence type="ECO:0000256" key="1">
    <source>
        <dbReference type="SAM" id="MobiDB-lite"/>
    </source>
</evidence>